<dbReference type="AlphaFoldDB" id="A0A2S6GKG1"/>
<keyword evidence="2" id="KW-1185">Reference proteome</keyword>
<dbReference type="Proteomes" id="UP000239203">
    <property type="component" value="Unassembled WGS sequence"/>
</dbReference>
<proteinExistence type="predicted"/>
<sequence>MSRPELRTHPLLRRLADLALPDADHAIFGSGPLLAWGIRDAIGDLDVIARGAAWQRAAALAEPAGASSGTGLVVRPPGSAIEIFDRWLDPVFDTDELIDSADLIDGFRFVALDKVYAWKRASDRPKDKVDADLIARFLHSCPS</sequence>
<organism evidence="1 2">
    <name type="scientific">Actinokineospora auranticolor</name>
    <dbReference type="NCBI Taxonomy" id="155976"/>
    <lineage>
        <taxon>Bacteria</taxon>
        <taxon>Bacillati</taxon>
        <taxon>Actinomycetota</taxon>
        <taxon>Actinomycetes</taxon>
        <taxon>Pseudonocardiales</taxon>
        <taxon>Pseudonocardiaceae</taxon>
        <taxon>Actinokineospora</taxon>
    </lineage>
</organism>
<accession>A0A2S6GKG1</accession>
<comment type="caution">
    <text evidence="1">The sequence shown here is derived from an EMBL/GenBank/DDBJ whole genome shotgun (WGS) entry which is preliminary data.</text>
</comment>
<dbReference type="RefSeq" id="WP_104481102.1">
    <property type="nucleotide sequence ID" value="NZ_CP154825.1"/>
</dbReference>
<dbReference type="OrthoDB" id="5192884at2"/>
<evidence type="ECO:0000313" key="2">
    <source>
        <dbReference type="Proteomes" id="UP000239203"/>
    </source>
</evidence>
<protein>
    <recommendedName>
        <fullName evidence="3">Nucleotidyltransferase AbiEii toxin of type IV toxin-antitoxin system</fullName>
    </recommendedName>
</protein>
<evidence type="ECO:0000313" key="1">
    <source>
        <dbReference type="EMBL" id="PPK65690.1"/>
    </source>
</evidence>
<dbReference type="EMBL" id="PTIX01000013">
    <property type="protein sequence ID" value="PPK65690.1"/>
    <property type="molecule type" value="Genomic_DNA"/>
</dbReference>
<reference evidence="1 2" key="1">
    <citation type="submission" date="2018-02" db="EMBL/GenBank/DDBJ databases">
        <title>Genomic Encyclopedia of Archaeal and Bacterial Type Strains, Phase II (KMG-II): from individual species to whole genera.</title>
        <authorList>
            <person name="Goeker M."/>
        </authorList>
    </citation>
    <scope>NUCLEOTIDE SEQUENCE [LARGE SCALE GENOMIC DNA]</scope>
    <source>
        <strain evidence="1 2">YU 961-1</strain>
    </source>
</reference>
<gene>
    <name evidence="1" type="ORF">CLV40_113174</name>
</gene>
<name>A0A2S6GKG1_9PSEU</name>
<evidence type="ECO:0008006" key="3">
    <source>
        <dbReference type="Google" id="ProtNLM"/>
    </source>
</evidence>